<proteinExistence type="predicted"/>
<dbReference type="RefSeq" id="WP_008868324.1">
    <property type="nucleotide sequence ID" value="NZ_ACJN02000001.1"/>
</dbReference>
<dbReference type="OrthoDB" id="5469985at2"/>
<evidence type="ECO:0000313" key="2">
    <source>
        <dbReference type="EMBL" id="EFI35190.1"/>
    </source>
</evidence>
<accession>D6SKH9</accession>
<protein>
    <recommendedName>
        <fullName evidence="1">Transposase (putative) YhgA-like domain-containing protein</fullName>
    </recommendedName>
</protein>
<organism evidence="2 3">
    <name type="scientific">Desulfonatronospira thiodismutans ASO3-1</name>
    <dbReference type="NCBI Taxonomy" id="555779"/>
    <lineage>
        <taxon>Bacteria</taxon>
        <taxon>Pseudomonadati</taxon>
        <taxon>Thermodesulfobacteriota</taxon>
        <taxon>Desulfovibrionia</taxon>
        <taxon>Desulfovibrionales</taxon>
        <taxon>Desulfonatronovibrionaceae</taxon>
        <taxon>Desulfonatronospira</taxon>
    </lineage>
</organism>
<evidence type="ECO:0000313" key="3">
    <source>
        <dbReference type="Proteomes" id="UP000005496"/>
    </source>
</evidence>
<gene>
    <name evidence="2" type="ORF">Dthio_PD2594</name>
</gene>
<dbReference type="AlphaFoldDB" id="D6SKH9"/>
<dbReference type="Pfam" id="PF04754">
    <property type="entry name" value="Transposase_31"/>
    <property type="match status" value="1"/>
</dbReference>
<dbReference type="PANTHER" id="PTHR34611:SF2">
    <property type="entry name" value="INACTIVE RECOMBINATION-PROMOTING NUCLEASE-LIKE PROTEIN RPNE-RELATED"/>
    <property type="match status" value="1"/>
</dbReference>
<evidence type="ECO:0000259" key="1">
    <source>
        <dbReference type="Pfam" id="PF04754"/>
    </source>
</evidence>
<sequence>MSKIKQAHDKIFKNVFSDRKNALNLLGNFLPANILNRLDLEQMVYEKDTFVQKHLKGYYSDLLVTIPLIDSDESVKVYFLFEHKSFSDPDLPLQLLRYIVEIWTHYRKQHKHGKLPLIIPLVVTHAEGSWKKAKLSDVVDIPGEPFKAYLPDFEYLLFDCIQEDLNVYDLEVELKSLFMLWKFAHRPNFFEIVREVYRMLRQAYPEMEPRDFLIALAQYLYFTRGSEEYEVINEIIQQESSGGINMETIADMLEKKGYERGYDTAYQEKPKWEKQAELKNAQETLIDVATEAYGPLPDMLHEKIKSIKSLENLRALNRKVIRTQSLEEFTELVNRAAQ</sequence>
<name>D6SKH9_9BACT</name>
<dbReference type="Proteomes" id="UP000005496">
    <property type="component" value="Unassembled WGS sequence"/>
</dbReference>
<dbReference type="GO" id="GO:0006310">
    <property type="term" value="P:DNA recombination"/>
    <property type="evidence" value="ECO:0007669"/>
    <property type="project" value="TreeGrafter"/>
</dbReference>
<feature type="domain" description="Transposase (putative) YhgA-like" evidence="1">
    <location>
        <begin position="7"/>
        <end position="204"/>
    </location>
</feature>
<reference evidence="2" key="1">
    <citation type="submission" date="2010-05" db="EMBL/GenBank/DDBJ databases">
        <title>The draft genome of Desulfonatronospira thiodismutans ASO3-1.</title>
        <authorList>
            <consortium name="US DOE Joint Genome Institute (JGI-PGF)"/>
            <person name="Lucas S."/>
            <person name="Copeland A."/>
            <person name="Lapidus A."/>
            <person name="Cheng J.-F."/>
            <person name="Bruce D."/>
            <person name="Goodwin L."/>
            <person name="Pitluck S."/>
            <person name="Chertkov O."/>
            <person name="Brettin T."/>
            <person name="Detter J.C."/>
            <person name="Han C."/>
            <person name="Land M.L."/>
            <person name="Hauser L."/>
            <person name="Kyrpides N."/>
            <person name="Mikhailova N."/>
            <person name="Muyzer G."/>
            <person name="Woyke T."/>
        </authorList>
    </citation>
    <scope>NUCLEOTIDE SEQUENCE [LARGE SCALE GENOMIC DNA]</scope>
    <source>
        <strain evidence="2">ASO3-1</strain>
    </source>
</reference>
<dbReference type="EMBL" id="ACJN02000001">
    <property type="protein sequence ID" value="EFI35190.1"/>
    <property type="molecule type" value="Genomic_DNA"/>
</dbReference>
<dbReference type="GO" id="GO:1990238">
    <property type="term" value="F:double-stranded DNA endonuclease activity"/>
    <property type="evidence" value="ECO:0007669"/>
    <property type="project" value="TreeGrafter"/>
</dbReference>
<dbReference type="InterPro" id="IPR051699">
    <property type="entry name" value="Rpn/YhgA-like_nuclease"/>
</dbReference>
<dbReference type="eggNOG" id="COG5464">
    <property type="taxonomic scope" value="Bacteria"/>
</dbReference>
<keyword evidence="3" id="KW-1185">Reference proteome</keyword>
<dbReference type="InterPro" id="IPR006842">
    <property type="entry name" value="Transposase_31"/>
</dbReference>
<comment type="caution">
    <text evidence="2">The sequence shown here is derived from an EMBL/GenBank/DDBJ whole genome shotgun (WGS) entry which is preliminary data.</text>
</comment>
<dbReference type="PANTHER" id="PTHR34611">
    <property type="match status" value="1"/>
</dbReference>